<feature type="domain" description="Alcohol dehydrogenase-like N-terminal" evidence="4">
    <location>
        <begin position="36"/>
        <end position="71"/>
    </location>
</feature>
<keyword evidence="3" id="KW-0560">Oxidoreductase</keyword>
<dbReference type="SUPFAM" id="SSF50129">
    <property type="entry name" value="GroES-like"/>
    <property type="match status" value="1"/>
</dbReference>
<dbReference type="eggNOG" id="KOG0023">
    <property type="taxonomic scope" value="Eukaryota"/>
</dbReference>
<evidence type="ECO:0000256" key="3">
    <source>
        <dbReference type="ARBA" id="ARBA00023002"/>
    </source>
</evidence>
<dbReference type="GO" id="GO:0046872">
    <property type="term" value="F:metal ion binding"/>
    <property type="evidence" value="ECO:0007669"/>
    <property type="project" value="UniProtKB-KW"/>
</dbReference>
<dbReference type="OMA" id="MAKSCEN"/>
<evidence type="ECO:0000256" key="2">
    <source>
        <dbReference type="ARBA" id="ARBA00022833"/>
    </source>
</evidence>
<sequence>MSISPEKEHPEKAIGWAAWDASGLLSPFNFSRRATGKEDVTIKILYCGICHTDLHFARNEWGITIYPFVPG</sequence>
<keyword evidence="6" id="KW-1185">Reference proteome</keyword>
<dbReference type="InterPro" id="IPR047109">
    <property type="entry name" value="CAD-like"/>
</dbReference>
<keyword evidence="1" id="KW-0479">Metal-binding</keyword>
<organism evidence="5 6">
    <name type="scientific">Amborella trichopoda</name>
    <dbReference type="NCBI Taxonomy" id="13333"/>
    <lineage>
        <taxon>Eukaryota</taxon>
        <taxon>Viridiplantae</taxon>
        <taxon>Streptophyta</taxon>
        <taxon>Embryophyta</taxon>
        <taxon>Tracheophyta</taxon>
        <taxon>Spermatophyta</taxon>
        <taxon>Magnoliopsida</taxon>
        <taxon>Amborellales</taxon>
        <taxon>Amborellaceae</taxon>
        <taxon>Amborella</taxon>
    </lineage>
</organism>
<dbReference type="Gene3D" id="3.90.180.10">
    <property type="entry name" value="Medium-chain alcohol dehydrogenases, catalytic domain"/>
    <property type="match status" value="1"/>
</dbReference>
<dbReference type="Pfam" id="PF08240">
    <property type="entry name" value="ADH_N"/>
    <property type="match status" value="1"/>
</dbReference>
<evidence type="ECO:0000313" key="5">
    <source>
        <dbReference type="EMBL" id="ERN16044.1"/>
    </source>
</evidence>
<dbReference type="GO" id="GO:0016616">
    <property type="term" value="F:oxidoreductase activity, acting on the CH-OH group of donors, NAD or NADP as acceptor"/>
    <property type="evidence" value="ECO:0007669"/>
    <property type="project" value="InterPro"/>
</dbReference>
<dbReference type="Proteomes" id="UP000017836">
    <property type="component" value="Unassembled WGS sequence"/>
</dbReference>
<dbReference type="HOGENOM" id="CLU_026673_23_11_1"/>
<dbReference type="AlphaFoldDB" id="U5D0W0"/>
<evidence type="ECO:0000256" key="1">
    <source>
        <dbReference type="ARBA" id="ARBA00022723"/>
    </source>
</evidence>
<keyword evidence="2" id="KW-0862">Zinc</keyword>
<dbReference type="PANTHER" id="PTHR42683">
    <property type="entry name" value="ALDEHYDE REDUCTASE"/>
    <property type="match status" value="1"/>
</dbReference>
<evidence type="ECO:0000313" key="6">
    <source>
        <dbReference type="Proteomes" id="UP000017836"/>
    </source>
</evidence>
<dbReference type="InterPro" id="IPR011032">
    <property type="entry name" value="GroES-like_sf"/>
</dbReference>
<evidence type="ECO:0000259" key="4">
    <source>
        <dbReference type="Pfam" id="PF08240"/>
    </source>
</evidence>
<dbReference type="STRING" id="13333.U5D0W0"/>
<dbReference type="InterPro" id="IPR013154">
    <property type="entry name" value="ADH-like_N"/>
</dbReference>
<name>U5D0W0_AMBTC</name>
<reference evidence="6" key="1">
    <citation type="journal article" date="2013" name="Science">
        <title>The Amborella genome and the evolution of flowering plants.</title>
        <authorList>
            <consortium name="Amborella Genome Project"/>
        </authorList>
    </citation>
    <scope>NUCLEOTIDE SEQUENCE [LARGE SCALE GENOMIC DNA]</scope>
</reference>
<dbReference type="EMBL" id="KI392485">
    <property type="protein sequence ID" value="ERN16044.1"/>
    <property type="molecule type" value="Genomic_DNA"/>
</dbReference>
<protein>
    <recommendedName>
        <fullName evidence="4">Alcohol dehydrogenase-like N-terminal domain-containing protein</fullName>
    </recommendedName>
</protein>
<proteinExistence type="predicted"/>
<dbReference type="Gramene" id="ERN16044">
    <property type="protein sequence ID" value="ERN16044"/>
    <property type="gene ID" value="AMTR_s00030p00113790"/>
</dbReference>
<gene>
    <name evidence="5" type="ORF">AMTR_s00030p00113790</name>
</gene>
<accession>U5D0W0</accession>